<dbReference type="InterPro" id="IPR000073">
    <property type="entry name" value="AB_hydrolase_1"/>
</dbReference>
<dbReference type="InterPro" id="IPR029058">
    <property type="entry name" value="AB_hydrolase_fold"/>
</dbReference>
<accession>A0ABQ4MS31</accession>
<dbReference type="PANTHER" id="PTHR43798:SF31">
    <property type="entry name" value="AB HYDROLASE SUPERFAMILY PROTEIN YCLE"/>
    <property type="match status" value="1"/>
</dbReference>
<keyword evidence="5" id="KW-1185">Reference proteome</keyword>
<dbReference type="RefSeq" id="WP_213591228.1">
    <property type="nucleotide sequence ID" value="NZ_BOSM01000004.1"/>
</dbReference>
<protein>
    <submittedName>
        <fullName evidence="4">Hydrolase</fullName>
    </submittedName>
</protein>
<keyword evidence="2" id="KW-0812">Transmembrane</keyword>
<dbReference type="GO" id="GO:0016787">
    <property type="term" value="F:hydrolase activity"/>
    <property type="evidence" value="ECO:0007669"/>
    <property type="project" value="UniProtKB-KW"/>
</dbReference>
<reference evidence="4 5" key="1">
    <citation type="submission" date="2021-03" db="EMBL/GenBank/DDBJ databases">
        <title>Antimicrobial resistance genes in bacteria isolated from Japanese honey, and their potential for conferring macrolide and lincosamide resistance in the American foulbrood pathogen Paenibacillus larvae.</title>
        <authorList>
            <person name="Okamoto M."/>
            <person name="Kumagai M."/>
            <person name="Kanamori H."/>
            <person name="Takamatsu D."/>
        </authorList>
    </citation>
    <scope>NUCLEOTIDE SEQUENCE [LARGE SCALE GENOMIC DNA]</scope>
    <source>
        <strain evidence="4 5">J15TS10</strain>
    </source>
</reference>
<sequence length="259" mass="29141">MPESVINGYRMHYIDRGKGTAIVFIHPPVLTSTNFQYQIQQLSGQFRTVAFDIRGHGRSGPSEASLTYRLIAEDIKKLMDELTIEKACLCGYSTGGSIVLEFLLTYPDRALGGIIIGGMSEVSDRKLRSRIFLASVFSRAGAVGALALTIAWRQARMKLSLMRRLYIDAKKGNSKNAKQYYQYSLGYNCTAQLGQIPHPVLLVYGEKDKHFYRYARLLQQQLPNNELVFIPQVSHQIPTKEAGTLNRLIQQFLDNCSPS</sequence>
<dbReference type="SUPFAM" id="SSF53474">
    <property type="entry name" value="alpha/beta-Hydrolases"/>
    <property type="match status" value="1"/>
</dbReference>
<dbReference type="PRINTS" id="PR00111">
    <property type="entry name" value="ABHYDROLASE"/>
</dbReference>
<feature type="domain" description="AB hydrolase-1" evidence="3">
    <location>
        <begin position="22"/>
        <end position="235"/>
    </location>
</feature>
<dbReference type="EMBL" id="BOSM01000004">
    <property type="protein sequence ID" value="GIP58766.1"/>
    <property type="molecule type" value="Genomic_DNA"/>
</dbReference>
<dbReference type="PANTHER" id="PTHR43798">
    <property type="entry name" value="MONOACYLGLYCEROL LIPASE"/>
    <property type="match status" value="1"/>
</dbReference>
<evidence type="ECO:0000259" key="3">
    <source>
        <dbReference type="Pfam" id="PF00561"/>
    </source>
</evidence>
<organism evidence="4 5">
    <name type="scientific">Paenibacillus woosongensis</name>
    <dbReference type="NCBI Taxonomy" id="307580"/>
    <lineage>
        <taxon>Bacteria</taxon>
        <taxon>Bacillati</taxon>
        <taxon>Bacillota</taxon>
        <taxon>Bacilli</taxon>
        <taxon>Bacillales</taxon>
        <taxon>Paenibacillaceae</taxon>
        <taxon>Paenibacillus</taxon>
    </lineage>
</organism>
<gene>
    <name evidence="4" type="ORF">J15TS10_25800</name>
</gene>
<comment type="caution">
    <text evidence="4">The sequence shown here is derived from an EMBL/GenBank/DDBJ whole genome shotgun (WGS) entry which is preliminary data.</text>
</comment>
<dbReference type="InterPro" id="IPR050266">
    <property type="entry name" value="AB_hydrolase_sf"/>
</dbReference>
<keyword evidence="1 4" id="KW-0378">Hydrolase</keyword>
<dbReference type="Proteomes" id="UP000681290">
    <property type="component" value="Unassembled WGS sequence"/>
</dbReference>
<evidence type="ECO:0000256" key="2">
    <source>
        <dbReference type="SAM" id="Phobius"/>
    </source>
</evidence>
<evidence type="ECO:0000256" key="1">
    <source>
        <dbReference type="ARBA" id="ARBA00022801"/>
    </source>
</evidence>
<keyword evidence="2" id="KW-1133">Transmembrane helix</keyword>
<feature type="transmembrane region" description="Helical" evidence="2">
    <location>
        <begin position="131"/>
        <end position="152"/>
    </location>
</feature>
<proteinExistence type="predicted"/>
<evidence type="ECO:0000313" key="4">
    <source>
        <dbReference type="EMBL" id="GIP58766.1"/>
    </source>
</evidence>
<name>A0ABQ4MS31_9BACL</name>
<dbReference type="Gene3D" id="3.40.50.1820">
    <property type="entry name" value="alpha/beta hydrolase"/>
    <property type="match status" value="1"/>
</dbReference>
<evidence type="ECO:0000313" key="5">
    <source>
        <dbReference type="Proteomes" id="UP000681290"/>
    </source>
</evidence>
<dbReference type="Pfam" id="PF00561">
    <property type="entry name" value="Abhydrolase_1"/>
    <property type="match status" value="1"/>
</dbReference>
<keyword evidence="2" id="KW-0472">Membrane</keyword>